<dbReference type="InterPro" id="IPR012341">
    <property type="entry name" value="6hp_glycosidase-like_sf"/>
</dbReference>
<evidence type="ECO:0000313" key="3">
    <source>
        <dbReference type="EMBL" id="MCO6046250.1"/>
    </source>
</evidence>
<protein>
    <recommendedName>
        <fullName evidence="5">Trehalase</fullName>
    </recommendedName>
</protein>
<dbReference type="Proteomes" id="UP001155241">
    <property type="component" value="Unassembled WGS sequence"/>
</dbReference>
<keyword evidence="4" id="KW-1185">Reference proteome</keyword>
<dbReference type="InterPro" id="IPR005194">
    <property type="entry name" value="Glyco_hydro_65_C"/>
</dbReference>
<evidence type="ECO:0000313" key="4">
    <source>
        <dbReference type="Proteomes" id="UP001155241"/>
    </source>
</evidence>
<name>A0A9X2FC61_9BACT</name>
<dbReference type="InterPro" id="IPR008928">
    <property type="entry name" value="6-hairpin_glycosidase_sf"/>
</dbReference>
<dbReference type="RefSeq" id="WP_252854364.1">
    <property type="nucleotide sequence ID" value="NZ_JAMXLR010000072.1"/>
</dbReference>
<evidence type="ECO:0008006" key="5">
    <source>
        <dbReference type="Google" id="ProtNLM"/>
    </source>
</evidence>
<dbReference type="Pfam" id="PF03633">
    <property type="entry name" value="Glyco_hydro_65C"/>
    <property type="match status" value="1"/>
</dbReference>
<dbReference type="GO" id="GO:0005975">
    <property type="term" value="P:carbohydrate metabolic process"/>
    <property type="evidence" value="ECO:0007669"/>
    <property type="project" value="InterPro"/>
</dbReference>
<dbReference type="Gene3D" id="1.50.10.10">
    <property type="match status" value="1"/>
</dbReference>
<gene>
    <name evidence="3" type="ORF">NG895_20320</name>
</gene>
<dbReference type="Pfam" id="PF22422">
    <property type="entry name" value="MGH1-like_GH"/>
    <property type="match status" value="1"/>
</dbReference>
<reference evidence="3" key="1">
    <citation type="submission" date="2022-06" db="EMBL/GenBank/DDBJ databases">
        <title>Aeoliella straminimaris, a novel planctomycete from sediments.</title>
        <authorList>
            <person name="Vitorino I.R."/>
            <person name="Lage O.M."/>
        </authorList>
    </citation>
    <scope>NUCLEOTIDE SEQUENCE</scope>
    <source>
        <strain evidence="3">ICT_H6.2</strain>
    </source>
</reference>
<comment type="caution">
    <text evidence="3">The sequence shown here is derived from an EMBL/GenBank/DDBJ whole genome shotgun (WGS) entry which is preliminary data.</text>
</comment>
<dbReference type="SUPFAM" id="SSF48208">
    <property type="entry name" value="Six-hairpin glycosidases"/>
    <property type="match status" value="1"/>
</dbReference>
<dbReference type="EMBL" id="JAMXLR010000072">
    <property type="protein sequence ID" value="MCO6046250.1"/>
    <property type="molecule type" value="Genomic_DNA"/>
</dbReference>
<feature type="domain" description="Mannosylglycerate hydrolase MGH1-like glycoside hydrolase" evidence="2">
    <location>
        <begin position="123"/>
        <end position="439"/>
    </location>
</feature>
<proteinExistence type="predicted"/>
<organism evidence="3 4">
    <name type="scientific">Aeoliella straminimaris</name>
    <dbReference type="NCBI Taxonomy" id="2954799"/>
    <lineage>
        <taxon>Bacteria</taxon>
        <taxon>Pseudomonadati</taxon>
        <taxon>Planctomycetota</taxon>
        <taxon>Planctomycetia</taxon>
        <taxon>Pirellulales</taxon>
        <taxon>Lacipirellulaceae</taxon>
        <taxon>Aeoliella</taxon>
    </lineage>
</organism>
<dbReference type="AlphaFoldDB" id="A0A9X2FC61"/>
<feature type="domain" description="Glycoside hydrolase family 65 C-terminal" evidence="1">
    <location>
        <begin position="456"/>
        <end position="511"/>
    </location>
</feature>
<sequence length="535" mass="60743">MKTYSGRASNVFDGLLRCSTIAMCWLVSLYAAADDTSILPRDHSRRFVERFNAADDEYVVNLIPNSQAADWIAEQAPRFDCPSSRFVETFYFRWWTLRKHIKDTPQGRVLTEFITPVSHAGAYNTISCALGHHLAEARWLQDQTLLDEYIHFWLRGGPGDGPQLHLHKFSSWLAAAINQRRQVTGDDTFAVGLLDDLIADYEQWEAERQLPNGLFWQHDVKDGMEESISGGRRVKNVRPTINSYMVGNAEAIADLAELAGRDDLADTYQHKAAQLRAKSIEAMWDPQAEFFKVRLERGEFSSAREAIGYIPWLFGLPSEQHAAAWLQTQDRGGFWAPRGLTTAERRHPEFRSHGVGTCEWDGAVWPFATSQTLGAMANLLRGPKQSYITRRDYFEHLLRYANAHQKDGAAYIGEYYDEVTGDWLITGPKERRSRYYNHSTFCDLVITGLVGIVPSDGDRIQVSPLLPEDSWDWFCLDGLRYRGRNLTIVWDRSGTMYGFKPGLTLLCDGKLLAHAEGLTTIEAQLPPRTRQGDNP</sequence>
<accession>A0A9X2FC61</accession>
<evidence type="ECO:0000259" key="2">
    <source>
        <dbReference type="Pfam" id="PF22422"/>
    </source>
</evidence>
<evidence type="ECO:0000259" key="1">
    <source>
        <dbReference type="Pfam" id="PF03633"/>
    </source>
</evidence>
<dbReference type="InterPro" id="IPR054491">
    <property type="entry name" value="MGH1-like_GH"/>
</dbReference>